<dbReference type="InterPro" id="IPR005467">
    <property type="entry name" value="His_kinase_dom"/>
</dbReference>
<keyword evidence="4" id="KW-1003">Cell membrane</keyword>
<evidence type="ECO:0000256" key="3">
    <source>
        <dbReference type="ARBA" id="ARBA00012438"/>
    </source>
</evidence>
<comment type="subcellular location">
    <subcellularLocation>
        <location evidence="2">Cell membrane</location>
        <topology evidence="2">Multi-pass membrane protein</topology>
    </subcellularLocation>
</comment>
<dbReference type="EC" id="2.7.13.3" evidence="3"/>
<protein>
    <recommendedName>
        <fullName evidence="3">histidine kinase</fullName>
        <ecNumber evidence="3">2.7.13.3</ecNumber>
    </recommendedName>
</protein>
<dbReference type="InterPro" id="IPR003594">
    <property type="entry name" value="HATPase_dom"/>
</dbReference>
<dbReference type="InterPro" id="IPR036890">
    <property type="entry name" value="HATPase_C_sf"/>
</dbReference>
<keyword evidence="6" id="KW-0808">Transferase</keyword>
<keyword evidence="9" id="KW-0067">ATP-binding</keyword>
<evidence type="ECO:0000256" key="8">
    <source>
        <dbReference type="ARBA" id="ARBA00022777"/>
    </source>
</evidence>
<dbReference type="SMART" id="SM00388">
    <property type="entry name" value="HisKA"/>
    <property type="match status" value="1"/>
</dbReference>
<dbReference type="PROSITE" id="PS50109">
    <property type="entry name" value="HIS_KIN"/>
    <property type="match status" value="1"/>
</dbReference>
<evidence type="ECO:0000256" key="10">
    <source>
        <dbReference type="ARBA" id="ARBA00023012"/>
    </source>
</evidence>
<proteinExistence type="predicted"/>
<evidence type="ECO:0000313" key="13">
    <source>
        <dbReference type="Proteomes" id="UP000696294"/>
    </source>
</evidence>
<dbReference type="RefSeq" id="WP_168018723.1">
    <property type="nucleotide sequence ID" value="NZ_JAATEP010000059.1"/>
</dbReference>
<evidence type="ECO:0000256" key="2">
    <source>
        <dbReference type="ARBA" id="ARBA00004651"/>
    </source>
</evidence>
<dbReference type="EMBL" id="JAATEP010000059">
    <property type="protein sequence ID" value="NJP97091.1"/>
    <property type="molecule type" value="Genomic_DNA"/>
</dbReference>
<comment type="catalytic activity">
    <reaction evidence="1">
        <text>ATP + protein L-histidine = ADP + protein N-phospho-L-histidine.</text>
        <dbReference type="EC" id="2.7.13.3"/>
    </reaction>
</comment>
<dbReference type="InterPro" id="IPR036097">
    <property type="entry name" value="HisK_dim/P_sf"/>
</dbReference>
<dbReference type="InterPro" id="IPR003661">
    <property type="entry name" value="HisK_dim/P_dom"/>
</dbReference>
<feature type="domain" description="Histidine kinase" evidence="11">
    <location>
        <begin position="35"/>
        <end position="242"/>
    </location>
</feature>
<dbReference type="Pfam" id="PF00512">
    <property type="entry name" value="HisKA"/>
    <property type="match status" value="1"/>
</dbReference>
<comment type="caution">
    <text evidence="12">The sequence shown here is derived from an EMBL/GenBank/DDBJ whole genome shotgun (WGS) entry which is preliminary data.</text>
</comment>
<evidence type="ECO:0000313" key="12">
    <source>
        <dbReference type="EMBL" id="NJP97091.1"/>
    </source>
</evidence>
<dbReference type="InterPro" id="IPR004358">
    <property type="entry name" value="Sig_transdc_His_kin-like_C"/>
</dbReference>
<dbReference type="Pfam" id="PF02518">
    <property type="entry name" value="HATPase_c"/>
    <property type="match status" value="1"/>
</dbReference>
<sequence>MVSPDRSRSHSAYGGEHAATAAQAVLTSQRQFVADASHELRTPVAGLRVELEEALLHPEQTDLIGSLHRALKSVDRLEAIVSDLFLLASLRASTAAEYEEWDLVDLTRREVLRRSDHLPIQLRMAPNAFVRAVPSQIVRVLETLLDNAQRHASATVQLEVIRGDAHVELVVTDDGEGVAEAQRERIFEQFTRIDGARSRTHGGAGLGLTIAREIALAHCGSLDVGQADSGGARFSLRLPRLR</sequence>
<keyword evidence="7" id="KW-0547">Nucleotide-binding</keyword>
<accession>A0ABX1BH99</accession>
<keyword evidence="8" id="KW-0418">Kinase</keyword>
<name>A0ABX1BH99_9ACTN</name>
<reference evidence="12 13" key="1">
    <citation type="submission" date="2020-03" db="EMBL/GenBank/DDBJ databases">
        <title>WGS of actinomycetes isolated from Thailand.</title>
        <authorList>
            <person name="Thawai C."/>
        </authorList>
    </citation>
    <scope>NUCLEOTIDE SEQUENCE [LARGE SCALE GENOMIC DNA]</scope>
    <source>
        <strain evidence="12 13">FMUSA5-5</strain>
    </source>
</reference>
<gene>
    <name evidence="12" type="ORF">HCN51_48020</name>
</gene>
<evidence type="ECO:0000256" key="4">
    <source>
        <dbReference type="ARBA" id="ARBA00022475"/>
    </source>
</evidence>
<dbReference type="PANTHER" id="PTHR44936">
    <property type="entry name" value="SENSOR PROTEIN CREC"/>
    <property type="match status" value="1"/>
</dbReference>
<dbReference type="CDD" id="cd00082">
    <property type="entry name" value="HisKA"/>
    <property type="match status" value="1"/>
</dbReference>
<dbReference type="InterPro" id="IPR050980">
    <property type="entry name" value="2C_sensor_his_kinase"/>
</dbReference>
<dbReference type="PRINTS" id="PR00344">
    <property type="entry name" value="BCTRLSENSOR"/>
</dbReference>
<dbReference type="SMART" id="SM00387">
    <property type="entry name" value="HATPase_c"/>
    <property type="match status" value="1"/>
</dbReference>
<dbReference type="Proteomes" id="UP000696294">
    <property type="component" value="Unassembled WGS sequence"/>
</dbReference>
<dbReference type="Gene3D" id="3.30.565.10">
    <property type="entry name" value="Histidine kinase-like ATPase, C-terminal domain"/>
    <property type="match status" value="1"/>
</dbReference>
<evidence type="ECO:0000259" key="11">
    <source>
        <dbReference type="PROSITE" id="PS50109"/>
    </source>
</evidence>
<organism evidence="12 13">
    <name type="scientific">Nonomuraea composti</name>
    <dbReference type="NCBI Taxonomy" id="2720023"/>
    <lineage>
        <taxon>Bacteria</taxon>
        <taxon>Bacillati</taxon>
        <taxon>Actinomycetota</taxon>
        <taxon>Actinomycetes</taxon>
        <taxon>Streptosporangiales</taxon>
        <taxon>Streptosporangiaceae</taxon>
        <taxon>Nonomuraea</taxon>
    </lineage>
</organism>
<dbReference type="Gene3D" id="1.10.287.130">
    <property type="match status" value="1"/>
</dbReference>
<dbReference type="SUPFAM" id="SSF55874">
    <property type="entry name" value="ATPase domain of HSP90 chaperone/DNA topoisomerase II/histidine kinase"/>
    <property type="match status" value="1"/>
</dbReference>
<evidence type="ECO:0000256" key="7">
    <source>
        <dbReference type="ARBA" id="ARBA00022741"/>
    </source>
</evidence>
<evidence type="ECO:0000256" key="1">
    <source>
        <dbReference type="ARBA" id="ARBA00000085"/>
    </source>
</evidence>
<keyword evidence="13" id="KW-1185">Reference proteome</keyword>
<keyword evidence="4" id="KW-0472">Membrane</keyword>
<evidence type="ECO:0000256" key="5">
    <source>
        <dbReference type="ARBA" id="ARBA00022553"/>
    </source>
</evidence>
<keyword evidence="5" id="KW-0597">Phosphoprotein</keyword>
<keyword evidence="10" id="KW-0902">Two-component regulatory system</keyword>
<evidence type="ECO:0000256" key="6">
    <source>
        <dbReference type="ARBA" id="ARBA00022679"/>
    </source>
</evidence>
<dbReference type="SUPFAM" id="SSF47384">
    <property type="entry name" value="Homodimeric domain of signal transducing histidine kinase"/>
    <property type="match status" value="1"/>
</dbReference>
<evidence type="ECO:0000256" key="9">
    <source>
        <dbReference type="ARBA" id="ARBA00022840"/>
    </source>
</evidence>
<dbReference type="PANTHER" id="PTHR44936:SF10">
    <property type="entry name" value="SENSOR PROTEIN RSTB"/>
    <property type="match status" value="1"/>
</dbReference>